<protein>
    <submittedName>
        <fullName evidence="2">TrkA family potassium uptake protein</fullName>
    </submittedName>
</protein>
<dbReference type="AlphaFoldDB" id="A0A7X2N3K6"/>
<dbReference type="SUPFAM" id="SSF51735">
    <property type="entry name" value="NAD(P)-binding Rossmann-fold domains"/>
    <property type="match status" value="1"/>
</dbReference>
<comment type="caution">
    <text evidence="2">The sequence shown here is derived from an EMBL/GenBank/DDBJ whole genome shotgun (WGS) entry which is preliminary data.</text>
</comment>
<dbReference type="InterPro" id="IPR036291">
    <property type="entry name" value="NAD(P)-bd_dom_sf"/>
</dbReference>
<reference evidence="2 3" key="1">
    <citation type="submission" date="2019-08" db="EMBL/GenBank/DDBJ databases">
        <title>In-depth cultivation of the pig gut microbiome towards novel bacterial diversity and tailored functional studies.</title>
        <authorList>
            <person name="Wylensek D."/>
            <person name="Hitch T.C.A."/>
            <person name="Clavel T."/>
        </authorList>
    </citation>
    <scope>NUCLEOTIDE SEQUENCE [LARGE SCALE GENOMIC DNA]</scope>
    <source>
        <strain evidence="2 3">LKV-178-WT-2G</strain>
    </source>
</reference>
<gene>
    <name evidence="2" type="ORF">FYJ50_07080</name>
</gene>
<evidence type="ECO:0000313" key="2">
    <source>
        <dbReference type="EMBL" id="MSS01859.1"/>
    </source>
</evidence>
<proteinExistence type="predicted"/>
<dbReference type="PROSITE" id="PS51201">
    <property type="entry name" value="RCK_N"/>
    <property type="match status" value="1"/>
</dbReference>
<evidence type="ECO:0000313" key="3">
    <source>
        <dbReference type="Proteomes" id="UP000470082"/>
    </source>
</evidence>
<dbReference type="PANTHER" id="PTHR43833">
    <property type="entry name" value="POTASSIUM CHANNEL PROTEIN 2-RELATED-RELATED"/>
    <property type="match status" value="1"/>
</dbReference>
<dbReference type="Pfam" id="PF02254">
    <property type="entry name" value="TrkA_N"/>
    <property type="match status" value="1"/>
</dbReference>
<sequence>MTMEENGCVVIVGCGRLGASIAGKLSEKKKDVVILDCDKSAFRKLPYSYGGLTLTASATDIEKFKTMELDKATVFIAVTNHDCVNICAAQIAKKLFHIPKVVARIYDEQKLDLVEKMNIDAICPSELSEKEINNYIEIGSEAHVE</sequence>
<name>A0A7X2N3K6_9FIRM</name>
<dbReference type="InterPro" id="IPR050721">
    <property type="entry name" value="Trk_Ktr_HKT_K-transport"/>
</dbReference>
<organism evidence="2 3">
    <name type="scientific">Floccifex porci</name>
    <dbReference type="NCBI Taxonomy" id="2606629"/>
    <lineage>
        <taxon>Bacteria</taxon>
        <taxon>Bacillati</taxon>
        <taxon>Bacillota</taxon>
        <taxon>Erysipelotrichia</taxon>
        <taxon>Erysipelotrichales</taxon>
        <taxon>Erysipelotrichaceae</taxon>
        <taxon>Floccifex</taxon>
    </lineage>
</organism>
<evidence type="ECO:0000259" key="1">
    <source>
        <dbReference type="PROSITE" id="PS51201"/>
    </source>
</evidence>
<keyword evidence="3" id="KW-1185">Reference proteome</keyword>
<dbReference type="EMBL" id="VUMM01000013">
    <property type="protein sequence ID" value="MSS01859.1"/>
    <property type="molecule type" value="Genomic_DNA"/>
</dbReference>
<feature type="domain" description="RCK N-terminal" evidence="1">
    <location>
        <begin position="6"/>
        <end position="126"/>
    </location>
</feature>
<dbReference type="InterPro" id="IPR003148">
    <property type="entry name" value="RCK_N"/>
</dbReference>
<dbReference type="Gene3D" id="3.40.50.720">
    <property type="entry name" value="NAD(P)-binding Rossmann-like Domain"/>
    <property type="match status" value="1"/>
</dbReference>
<dbReference type="GO" id="GO:0006813">
    <property type="term" value="P:potassium ion transport"/>
    <property type="evidence" value="ECO:0007669"/>
    <property type="project" value="InterPro"/>
</dbReference>
<accession>A0A7X2N3K6</accession>
<dbReference type="Proteomes" id="UP000470082">
    <property type="component" value="Unassembled WGS sequence"/>
</dbReference>